<reference evidence="1" key="2">
    <citation type="journal article" date="2015" name="Fish Shellfish Immunol.">
        <title>Early steps in the European eel (Anguilla anguilla)-Vibrio vulnificus interaction in the gills: Role of the RtxA13 toxin.</title>
        <authorList>
            <person name="Callol A."/>
            <person name="Pajuelo D."/>
            <person name="Ebbesson L."/>
            <person name="Teles M."/>
            <person name="MacKenzie S."/>
            <person name="Amaro C."/>
        </authorList>
    </citation>
    <scope>NUCLEOTIDE SEQUENCE</scope>
</reference>
<name>A0A0E9PT31_ANGAN</name>
<organism evidence="1">
    <name type="scientific">Anguilla anguilla</name>
    <name type="common">European freshwater eel</name>
    <name type="synonym">Muraena anguilla</name>
    <dbReference type="NCBI Taxonomy" id="7936"/>
    <lineage>
        <taxon>Eukaryota</taxon>
        <taxon>Metazoa</taxon>
        <taxon>Chordata</taxon>
        <taxon>Craniata</taxon>
        <taxon>Vertebrata</taxon>
        <taxon>Euteleostomi</taxon>
        <taxon>Actinopterygii</taxon>
        <taxon>Neopterygii</taxon>
        <taxon>Teleostei</taxon>
        <taxon>Anguilliformes</taxon>
        <taxon>Anguillidae</taxon>
        <taxon>Anguilla</taxon>
    </lineage>
</organism>
<evidence type="ECO:0000313" key="1">
    <source>
        <dbReference type="EMBL" id="JAH07023.1"/>
    </source>
</evidence>
<protein>
    <submittedName>
        <fullName evidence="1">Uncharacterized protein</fullName>
    </submittedName>
</protein>
<sequence>MAFHSGSHPACGRTL</sequence>
<reference evidence="1" key="1">
    <citation type="submission" date="2014-11" db="EMBL/GenBank/DDBJ databases">
        <authorList>
            <person name="Amaro Gonzalez C."/>
        </authorList>
    </citation>
    <scope>NUCLEOTIDE SEQUENCE</scope>
</reference>
<accession>A0A0E9PT31</accession>
<dbReference type="EMBL" id="GBXM01101554">
    <property type="protein sequence ID" value="JAH07023.1"/>
    <property type="molecule type" value="Transcribed_RNA"/>
</dbReference>
<proteinExistence type="predicted"/>